<keyword evidence="3" id="KW-1185">Reference proteome</keyword>
<dbReference type="EMBL" id="JAGPXF010000008">
    <property type="protein sequence ID" value="KAH7233645.1"/>
    <property type="molecule type" value="Genomic_DNA"/>
</dbReference>
<proteinExistence type="predicted"/>
<dbReference type="OrthoDB" id="260807at2759"/>
<evidence type="ECO:0008006" key="4">
    <source>
        <dbReference type="Google" id="ProtNLM"/>
    </source>
</evidence>
<evidence type="ECO:0000313" key="2">
    <source>
        <dbReference type="EMBL" id="KAH7233645.1"/>
    </source>
</evidence>
<keyword evidence="1" id="KW-0732">Signal</keyword>
<accession>A0A8K0RNZ2</accession>
<feature type="chain" id="PRO_5035435526" description="Secreted protein" evidence="1">
    <location>
        <begin position="24"/>
        <end position="82"/>
    </location>
</feature>
<protein>
    <recommendedName>
        <fullName evidence="4">Secreted protein</fullName>
    </recommendedName>
</protein>
<evidence type="ECO:0000313" key="3">
    <source>
        <dbReference type="Proteomes" id="UP000813427"/>
    </source>
</evidence>
<feature type="signal peptide" evidence="1">
    <location>
        <begin position="1"/>
        <end position="23"/>
    </location>
</feature>
<reference evidence="2" key="1">
    <citation type="journal article" date="2021" name="Nat. Commun.">
        <title>Genetic determinants of endophytism in the Arabidopsis root mycobiome.</title>
        <authorList>
            <person name="Mesny F."/>
            <person name="Miyauchi S."/>
            <person name="Thiergart T."/>
            <person name="Pickel B."/>
            <person name="Atanasova L."/>
            <person name="Karlsson M."/>
            <person name="Huettel B."/>
            <person name="Barry K.W."/>
            <person name="Haridas S."/>
            <person name="Chen C."/>
            <person name="Bauer D."/>
            <person name="Andreopoulos W."/>
            <person name="Pangilinan J."/>
            <person name="LaButti K."/>
            <person name="Riley R."/>
            <person name="Lipzen A."/>
            <person name="Clum A."/>
            <person name="Drula E."/>
            <person name="Henrissat B."/>
            <person name="Kohler A."/>
            <person name="Grigoriev I.V."/>
            <person name="Martin F.M."/>
            <person name="Hacquard S."/>
        </authorList>
    </citation>
    <scope>NUCLEOTIDE SEQUENCE</scope>
    <source>
        <strain evidence="2">MPI-SDFR-AT-0068</strain>
    </source>
</reference>
<name>A0A8K0RNZ2_9HYPO</name>
<feature type="non-terminal residue" evidence="2">
    <location>
        <position position="1"/>
    </location>
</feature>
<evidence type="ECO:0000256" key="1">
    <source>
        <dbReference type="SAM" id="SignalP"/>
    </source>
</evidence>
<sequence length="82" mass="8757">MRQALTLFCMLWLFASDARKSIGSQMVSPKGTQQQLSSSGPRPGVGVWQNLSLGTFGFLVSPTRQATGVGEVCVKLIILACV</sequence>
<dbReference type="AlphaFoldDB" id="A0A8K0RNZ2"/>
<comment type="caution">
    <text evidence="2">The sequence shown here is derived from an EMBL/GenBank/DDBJ whole genome shotgun (WGS) entry which is preliminary data.</text>
</comment>
<dbReference type="Proteomes" id="UP000813427">
    <property type="component" value="Unassembled WGS sequence"/>
</dbReference>
<organism evidence="2 3">
    <name type="scientific">Fusarium tricinctum</name>
    <dbReference type="NCBI Taxonomy" id="61284"/>
    <lineage>
        <taxon>Eukaryota</taxon>
        <taxon>Fungi</taxon>
        <taxon>Dikarya</taxon>
        <taxon>Ascomycota</taxon>
        <taxon>Pezizomycotina</taxon>
        <taxon>Sordariomycetes</taxon>
        <taxon>Hypocreomycetidae</taxon>
        <taxon>Hypocreales</taxon>
        <taxon>Nectriaceae</taxon>
        <taxon>Fusarium</taxon>
        <taxon>Fusarium tricinctum species complex</taxon>
    </lineage>
</organism>
<gene>
    <name evidence="2" type="ORF">BKA59DRAFT_488439</name>
</gene>